<evidence type="ECO:0000313" key="3">
    <source>
        <dbReference type="Proteomes" id="UP000471031"/>
    </source>
</evidence>
<organism evidence="2 3">
    <name type="scientific">Heliomicrobium gestii</name>
    <name type="common">Heliobacterium gestii</name>
    <dbReference type="NCBI Taxonomy" id="2699"/>
    <lineage>
        <taxon>Bacteria</taxon>
        <taxon>Bacillati</taxon>
        <taxon>Bacillota</taxon>
        <taxon>Clostridia</taxon>
        <taxon>Eubacteriales</taxon>
        <taxon>Heliobacteriaceae</taxon>
        <taxon>Heliomicrobium</taxon>
    </lineage>
</organism>
<accession>A0A845LBP8</accession>
<dbReference type="PANTHER" id="PTHR43233:SF1">
    <property type="entry name" value="FAMILY N-ACETYLTRANSFERASE, PUTATIVE (AFU_ORTHOLOGUE AFUA_6G03350)-RELATED"/>
    <property type="match status" value="1"/>
</dbReference>
<dbReference type="InterPro" id="IPR000182">
    <property type="entry name" value="GNAT_dom"/>
</dbReference>
<dbReference type="GO" id="GO:0016747">
    <property type="term" value="F:acyltransferase activity, transferring groups other than amino-acyl groups"/>
    <property type="evidence" value="ECO:0007669"/>
    <property type="project" value="InterPro"/>
</dbReference>
<feature type="domain" description="N-acetyltransferase" evidence="1">
    <location>
        <begin position="5"/>
        <end position="139"/>
    </location>
</feature>
<protein>
    <submittedName>
        <fullName evidence="2">GNAT family N-acetyltransferase</fullName>
    </submittedName>
</protein>
<dbReference type="CDD" id="cd04301">
    <property type="entry name" value="NAT_SF"/>
    <property type="match status" value="1"/>
</dbReference>
<evidence type="ECO:0000313" key="2">
    <source>
        <dbReference type="EMBL" id="MZP43598.1"/>
    </source>
</evidence>
<keyword evidence="2" id="KW-0808">Transferase</keyword>
<dbReference type="Proteomes" id="UP000471031">
    <property type="component" value="Unassembled WGS sequence"/>
</dbReference>
<dbReference type="PANTHER" id="PTHR43233">
    <property type="entry name" value="FAMILY N-ACETYLTRANSFERASE, PUTATIVE (AFU_ORTHOLOGUE AFUA_6G03350)-RELATED"/>
    <property type="match status" value="1"/>
</dbReference>
<reference evidence="2 3" key="1">
    <citation type="submission" date="2020-01" db="EMBL/GenBank/DDBJ databases">
        <title>Whole genome sequence of Heliobacterium gestii DSM 11169.</title>
        <authorList>
            <person name="Kyndt J.A."/>
            <person name="Meyer T.E."/>
        </authorList>
    </citation>
    <scope>NUCLEOTIDE SEQUENCE [LARGE SCALE GENOMIC DNA]</scope>
    <source>
        <strain evidence="2 3">DSM 11169</strain>
    </source>
</reference>
<gene>
    <name evidence="2" type="ORF">GTO89_11150</name>
</gene>
<dbReference type="PROSITE" id="PS51186">
    <property type="entry name" value="GNAT"/>
    <property type="match status" value="1"/>
</dbReference>
<dbReference type="AlphaFoldDB" id="A0A845LBP8"/>
<dbReference type="RefSeq" id="WP_161262174.1">
    <property type="nucleotide sequence ID" value="NZ_JAFBDC010000009.1"/>
</dbReference>
<sequence length="142" mass="16892">MAVYEVIDKLTGKQIEEAYHLCKQEWWGKERKLDEFQKAVHHSSVVLAFREVETEKIIAFARVITDFTYKAMLIDIVVAEHYRKNGLGREMMERIVHHPELESVSIFELFCAPELTPFYEKWGFVERLGKVTCMRRRLEQKI</sequence>
<dbReference type="InterPro" id="IPR053144">
    <property type="entry name" value="Acetyltransferase_Butenolide"/>
</dbReference>
<dbReference type="Gene3D" id="3.40.630.30">
    <property type="match status" value="1"/>
</dbReference>
<keyword evidence="3" id="KW-1185">Reference proteome</keyword>
<proteinExistence type="predicted"/>
<dbReference type="SUPFAM" id="SSF55729">
    <property type="entry name" value="Acyl-CoA N-acyltransferases (Nat)"/>
    <property type="match status" value="1"/>
</dbReference>
<evidence type="ECO:0000259" key="1">
    <source>
        <dbReference type="PROSITE" id="PS51186"/>
    </source>
</evidence>
<dbReference type="InterPro" id="IPR016181">
    <property type="entry name" value="Acyl_CoA_acyltransferase"/>
</dbReference>
<name>A0A845LBP8_HELGE</name>
<dbReference type="Pfam" id="PF00583">
    <property type="entry name" value="Acetyltransf_1"/>
    <property type="match status" value="1"/>
</dbReference>
<dbReference type="EMBL" id="WXEX01000009">
    <property type="protein sequence ID" value="MZP43598.1"/>
    <property type="molecule type" value="Genomic_DNA"/>
</dbReference>
<dbReference type="OrthoDB" id="9775804at2"/>
<comment type="caution">
    <text evidence="2">The sequence shown here is derived from an EMBL/GenBank/DDBJ whole genome shotgun (WGS) entry which is preliminary data.</text>
</comment>